<dbReference type="InterPro" id="IPR025166">
    <property type="entry name" value="Integrase_DNA_bind_dom"/>
</dbReference>
<proteinExistence type="predicted"/>
<dbReference type="Gene3D" id="3.30.160.390">
    <property type="entry name" value="Integrase, DNA-binding domain"/>
    <property type="match status" value="1"/>
</dbReference>
<sequence length="66" mass="7575">MGYWVIRYTINKKRRDVTAGKYPELSLADVKLEAARIKFDISNGIDPIAEKKRNERSQFNTSTVNG</sequence>
<evidence type="ECO:0000313" key="3">
    <source>
        <dbReference type="Proteomes" id="UP000537141"/>
    </source>
</evidence>
<reference evidence="2 3" key="1">
    <citation type="submission" date="2020-08" db="EMBL/GenBank/DDBJ databases">
        <title>Genomic Encyclopedia of Type Strains, Phase IV (KMG-IV): sequencing the most valuable type-strain genomes for metagenomic binning, comparative biology and taxonomic classification.</title>
        <authorList>
            <person name="Goeker M."/>
        </authorList>
    </citation>
    <scope>NUCLEOTIDE SEQUENCE [LARGE SCALE GENOMIC DNA]</scope>
    <source>
        <strain evidence="2 3">DSM 26287</strain>
    </source>
</reference>
<keyword evidence="3" id="KW-1185">Reference proteome</keyword>
<gene>
    <name evidence="2" type="ORF">HNQ55_001410</name>
</gene>
<name>A0A7X0TTB2_9GAMM</name>
<comment type="caution">
    <text evidence="2">The sequence shown here is derived from an EMBL/GenBank/DDBJ whole genome shotgun (WGS) entry which is preliminary data.</text>
</comment>
<evidence type="ECO:0000259" key="1">
    <source>
        <dbReference type="Pfam" id="PF13356"/>
    </source>
</evidence>
<feature type="domain" description="Integrase DNA-binding" evidence="1">
    <location>
        <begin position="3"/>
        <end position="53"/>
    </location>
</feature>
<dbReference type="AlphaFoldDB" id="A0A7X0TTB2"/>
<dbReference type="EMBL" id="JACHHU010000008">
    <property type="protein sequence ID" value="MBB6542910.1"/>
    <property type="molecule type" value="Genomic_DNA"/>
</dbReference>
<dbReference type="Pfam" id="PF13356">
    <property type="entry name" value="Arm-DNA-bind_3"/>
    <property type="match status" value="1"/>
</dbReference>
<accession>A0A7X0TTB2</accession>
<protein>
    <recommendedName>
        <fullName evidence="1">Integrase DNA-binding domain-containing protein</fullName>
    </recommendedName>
</protein>
<dbReference type="Proteomes" id="UP000537141">
    <property type="component" value="Unassembled WGS sequence"/>
</dbReference>
<evidence type="ECO:0000313" key="2">
    <source>
        <dbReference type="EMBL" id="MBB6542910.1"/>
    </source>
</evidence>
<organism evidence="2 3">
    <name type="scientific">Thalassotalea piscium</name>
    <dbReference type="NCBI Taxonomy" id="1230533"/>
    <lineage>
        <taxon>Bacteria</taxon>
        <taxon>Pseudomonadati</taxon>
        <taxon>Pseudomonadota</taxon>
        <taxon>Gammaproteobacteria</taxon>
        <taxon>Alteromonadales</taxon>
        <taxon>Colwelliaceae</taxon>
        <taxon>Thalassotalea</taxon>
    </lineage>
</organism>
<dbReference type="RefSeq" id="WP_184423718.1">
    <property type="nucleotide sequence ID" value="NZ_AP027362.1"/>
</dbReference>
<dbReference type="InterPro" id="IPR038488">
    <property type="entry name" value="Integrase_DNA-bd_sf"/>
</dbReference>